<keyword evidence="2" id="KW-0805">Transcription regulation</keyword>
<accession>A0A367PB11</accession>
<dbReference type="InterPro" id="IPR039538">
    <property type="entry name" value="BetI_C"/>
</dbReference>
<evidence type="ECO:0000256" key="2">
    <source>
        <dbReference type="ARBA" id="ARBA00023015"/>
    </source>
</evidence>
<evidence type="ECO:0000256" key="1">
    <source>
        <dbReference type="ARBA" id="ARBA00022491"/>
    </source>
</evidence>
<dbReference type="EMBL" id="QDHA01000084">
    <property type="protein sequence ID" value="RCJ05052.1"/>
    <property type="molecule type" value="Genomic_DNA"/>
</dbReference>
<feature type="domain" description="HTH tetR-type" evidence="6">
    <location>
        <begin position="30"/>
        <end position="90"/>
    </location>
</feature>
<evidence type="ECO:0000256" key="4">
    <source>
        <dbReference type="ARBA" id="ARBA00023163"/>
    </source>
</evidence>
<dbReference type="InterPro" id="IPR009057">
    <property type="entry name" value="Homeodomain-like_sf"/>
</dbReference>
<feature type="DNA-binding region" description="H-T-H motif" evidence="5">
    <location>
        <begin position="53"/>
        <end position="72"/>
    </location>
</feature>
<keyword evidence="3 5" id="KW-0238">DNA-binding</keyword>
<dbReference type="SUPFAM" id="SSF46689">
    <property type="entry name" value="Homeodomain-like"/>
    <property type="match status" value="2"/>
</dbReference>
<dbReference type="GO" id="GO:0000976">
    <property type="term" value="F:transcription cis-regulatory region binding"/>
    <property type="evidence" value="ECO:0007669"/>
    <property type="project" value="TreeGrafter"/>
</dbReference>
<sequence length="465" mass="51603">MQQRAVKQGIPDHFEAAKPDMQSATQRKRGLRIREIIDAARQVFQDDGYAGFATRRVADRVGITLGNLQYYFRTKEELLRTALLAYVSQVIEDYTTIANRPGIGAAQRCTALINRIFQNINETDLPKFMVEIEAFSSHDPYAAELLNDMQAQFRGIFAKLLSELHPALTSEACLLRAAVIVAQMEGMTMFASHGDYPGRDYVEFVRLAKRTVKLVVSASTQILDSEAPRRRSRPRGADAGRPAQLDLRAHQSAQGAVHYRPTAQGKRRELKINEIISTAANLLATEGYANFTLARVAKELGILPSALQNYFPTYDDLLRTTISALGQAYVDRYAEMGKPSSKPVQERLIEIAAEVFEEACDPAVYRLWAEMFALAQHSDITREIVRSVYAAYRVGYADLIREIDSSATARECLARATLIAALVDGASTLRFGSQTQPVNLDRVFELIVAMTARIAHGHVAISSAA</sequence>
<dbReference type="Pfam" id="PF00440">
    <property type="entry name" value="TetR_N"/>
    <property type="match status" value="2"/>
</dbReference>
<dbReference type="RefSeq" id="WP_114134844.1">
    <property type="nucleotide sequence ID" value="NZ_CP068436.1"/>
</dbReference>
<feature type="DNA-binding region" description="H-T-H motif" evidence="5">
    <location>
        <begin position="292"/>
        <end position="311"/>
    </location>
</feature>
<dbReference type="Gene3D" id="1.10.357.10">
    <property type="entry name" value="Tetracycline Repressor, domain 2"/>
    <property type="match status" value="2"/>
</dbReference>
<dbReference type="PROSITE" id="PS50977">
    <property type="entry name" value="HTH_TETR_2"/>
    <property type="match status" value="2"/>
</dbReference>
<keyword evidence="1" id="KW-0678">Repressor</keyword>
<dbReference type="SUPFAM" id="SSF48498">
    <property type="entry name" value="Tetracyclin repressor-like, C-terminal domain"/>
    <property type="match status" value="1"/>
</dbReference>
<proteinExistence type="predicted"/>
<name>A0A367PB11_CUPNE</name>
<evidence type="ECO:0000259" key="6">
    <source>
        <dbReference type="PROSITE" id="PS50977"/>
    </source>
</evidence>
<evidence type="ECO:0000313" key="8">
    <source>
        <dbReference type="Proteomes" id="UP000253501"/>
    </source>
</evidence>
<dbReference type="Proteomes" id="UP000253501">
    <property type="component" value="Unassembled WGS sequence"/>
</dbReference>
<dbReference type="InterPro" id="IPR001647">
    <property type="entry name" value="HTH_TetR"/>
</dbReference>
<dbReference type="Pfam" id="PF13977">
    <property type="entry name" value="TetR_C_6"/>
    <property type="match status" value="1"/>
</dbReference>
<organism evidence="7 8">
    <name type="scientific">Cupriavidus necator</name>
    <name type="common">Alcaligenes eutrophus</name>
    <name type="synonym">Ralstonia eutropha</name>
    <dbReference type="NCBI Taxonomy" id="106590"/>
    <lineage>
        <taxon>Bacteria</taxon>
        <taxon>Pseudomonadati</taxon>
        <taxon>Pseudomonadota</taxon>
        <taxon>Betaproteobacteria</taxon>
        <taxon>Burkholderiales</taxon>
        <taxon>Burkholderiaceae</taxon>
        <taxon>Cupriavidus</taxon>
    </lineage>
</organism>
<protein>
    <submittedName>
        <fullName evidence="7">TetR/AcrR family transcriptional regulator</fullName>
    </submittedName>
</protein>
<dbReference type="InterPro" id="IPR036271">
    <property type="entry name" value="Tet_transcr_reg_TetR-rel_C_sf"/>
</dbReference>
<reference evidence="7 8" key="1">
    <citation type="submission" date="2018-04" db="EMBL/GenBank/DDBJ databases">
        <title>Cupriavidus necator CR12 genome sequencing and assembly.</title>
        <authorList>
            <person name="Ben Fekih I."/>
            <person name="Mazhar H.S."/>
            <person name="Bello S.K."/>
            <person name="Rensing C."/>
        </authorList>
    </citation>
    <scope>NUCLEOTIDE SEQUENCE [LARGE SCALE GENOMIC DNA]</scope>
    <source>
        <strain evidence="7 8">CR12</strain>
    </source>
</reference>
<dbReference type="InterPro" id="IPR050109">
    <property type="entry name" value="HTH-type_TetR-like_transc_reg"/>
</dbReference>
<dbReference type="PRINTS" id="PR00455">
    <property type="entry name" value="HTHTETR"/>
</dbReference>
<evidence type="ECO:0000256" key="5">
    <source>
        <dbReference type="PROSITE-ProRule" id="PRU00335"/>
    </source>
</evidence>
<dbReference type="PANTHER" id="PTHR30055">
    <property type="entry name" value="HTH-TYPE TRANSCRIPTIONAL REGULATOR RUTR"/>
    <property type="match status" value="1"/>
</dbReference>
<dbReference type="GO" id="GO:0003700">
    <property type="term" value="F:DNA-binding transcription factor activity"/>
    <property type="evidence" value="ECO:0007669"/>
    <property type="project" value="TreeGrafter"/>
</dbReference>
<gene>
    <name evidence="7" type="ORF">DDK22_28610</name>
</gene>
<comment type="caution">
    <text evidence="7">The sequence shown here is derived from an EMBL/GenBank/DDBJ whole genome shotgun (WGS) entry which is preliminary data.</text>
</comment>
<evidence type="ECO:0000313" key="7">
    <source>
        <dbReference type="EMBL" id="RCJ05052.1"/>
    </source>
</evidence>
<dbReference type="PANTHER" id="PTHR30055:SF226">
    <property type="entry name" value="HTH-TYPE TRANSCRIPTIONAL REGULATOR PKSA"/>
    <property type="match status" value="1"/>
</dbReference>
<dbReference type="AlphaFoldDB" id="A0A367PB11"/>
<feature type="domain" description="HTH tetR-type" evidence="6">
    <location>
        <begin position="269"/>
        <end position="329"/>
    </location>
</feature>
<evidence type="ECO:0000256" key="3">
    <source>
        <dbReference type="ARBA" id="ARBA00023125"/>
    </source>
</evidence>
<keyword evidence="4" id="KW-0804">Transcription</keyword>